<feature type="compositionally biased region" description="Basic and acidic residues" evidence="1">
    <location>
        <begin position="33"/>
        <end position="46"/>
    </location>
</feature>
<dbReference type="AlphaFoldDB" id="A0A1G8VPN4"/>
<accession>A0A1G8VPN4</accession>
<protein>
    <submittedName>
        <fullName evidence="2">Uncharacterized protein</fullName>
    </submittedName>
</protein>
<name>A0A1G8VPN4_9EURY</name>
<dbReference type="RefSeq" id="WP_176765273.1">
    <property type="nucleotide sequence ID" value="NZ_FNFC01000007.1"/>
</dbReference>
<dbReference type="EMBL" id="FNFC01000007">
    <property type="protein sequence ID" value="SDJ67904.1"/>
    <property type="molecule type" value="Genomic_DNA"/>
</dbReference>
<dbReference type="STRING" id="890420.SAMN05216226_10772"/>
<reference evidence="2 3" key="1">
    <citation type="submission" date="2016-10" db="EMBL/GenBank/DDBJ databases">
        <authorList>
            <person name="de Groot N.N."/>
        </authorList>
    </citation>
    <scope>NUCLEOTIDE SEQUENCE [LARGE SCALE GENOMIC DNA]</scope>
    <source>
        <strain evidence="2 3">IBRC-M10015</strain>
    </source>
</reference>
<evidence type="ECO:0000313" key="3">
    <source>
        <dbReference type="Proteomes" id="UP000198856"/>
    </source>
</evidence>
<evidence type="ECO:0000313" key="2">
    <source>
        <dbReference type="EMBL" id="SDJ67904.1"/>
    </source>
</evidence>
<keyword evidence="3" id="KW-1185">Reference proteome</keyword>
<feature type="region of interest" description="Disordered" evidence="1">
    <location>
        <begin position="19"/>
        <end position="46"/>
    </location>
</feature>
<evidence type="ECO:0000256" key="1">
    <source>
        <dbReference type="SAM" id="MobiDB-lite"/>
    </source>
</evidence>
<gene>
    <name evidence="2" type="ORF">SAMN05216226_10772</name>
</gene>
<dbReference type="Proteomes" id="UP000198856">
    <property type="component" value="Unassembled WGS sequence"/>
</dbReference>
<sequence length="46" mass="4979">MVLKGLKQSLRRLVGLVSAGGTMDHPANGGMVRESHEDERDGENTE</sequence>
<organism evidence="2 3">
    <name type="scientific">Halovenus aranensis</name>
    <dbReference type="NCBI Taxonomy" id="890420"/>
    <lineage>
        <taxon>Archaea</taxon>
        <taxon>Methanobacteriati</taxon>
        <taxon>Methanobacteriota</taxon>
        <taxon>Stenosarchaea group</taxon>
        <taxon>Halobacteria</taxon>
        <taxon>Halobacteriales</taxon>
        <taxon>Haloarculaceae</taxon>
        <taxon>Halovenus</taxon>
    </lineage>
</organism>
<proteinExistence type="predicted"/>